<evidence type="ECO:0000256" key="1">
    <source>
        <dbReference type="ARBA" id="ARBA00000085"/>
    </source>
</evidence>
<evidence type="ECO:0000259" key="9">
    <source>
        <dbReference type="PROSITE" id="PS50109"/>
    </source>
</evidence>
<evidence type="ECO:0000313" key="11">
    <source>
        <dbReference type="Proteomes" id="UP000293331"/>
    </source>
</evidence>
<dbReference type="EMBL" id="SEWG01000004">
    <property type="protein sequence ID" value="RYU90006.1"/>
    <property type="molecule type" value="Genomic_DNA"/>
</dbReference>
<dbReference type="GO" id="GO:0005886">
    <property type="term" value="C:plasma membrane"/>
    <property type="evidence" value="ECO:0007669"/>
    <property type="project" value="TreeGrafter"/>
</dbReference>
<feature type="repeat" description="TPR" evidence="6">
    <location>
        <begin position="128"/>
        <end position="161"/>
    </location>
</feature>
<dbReference type="InterPro" id="IPR011990">
    <property type="entry name" value="TPR-like_helical_dom_sf"/>
</dbReference>
<dbReference type="Pfam" id="PF13424">
    <property type="entry name" value="TPR_12"/>
    <property type="match status" value="2"/>
</dbReference>
<keyword evidence="6" id="KW-0802">TPR repeat</keyword>
<keyword evidence="7" id="KW-0472">Membrane</keyword>
<dbReference type="SMART" id="SM00387">
    <property type="entry name" value="HATPase_c"/>
    <property type="match status" value="1"/>
</dbReference>
<feature type="transmembrane region" description="Helical" evidence="7">
    <location>
        <begin position="445"/>
        <end position="464"/>
    </location>
</feature>
<comment type="caution">
    <text evidence="10">The sequence shown here is derived from an EMBL/GenBank/DDBJ whole genome shotgun (WGS) entry which is preliminary data.</text>
</comment>
<dbReference type="InterPro" id="IPR003661">
    <property type="entry name" value="HisK_dim/P_dom"/>
</dbReference>
<dbReference type="PROSITE" id="PS50005">
    <property type="entry name" value="TPR"/>
    <property type="match status" value="3"/>
</dbReference>
<dbReference type="PANTHER" id="PTHR43047">
    <property type="entry name" value="TWO-COMPONENT HISTIDINE PROTEIN KINASE"/>
    <property type="match status" value="1"/>
</dbReference>
<dbReference type="Gene3D" id="1.10.287.130">
    <property type="match status" value="1"/>
</dbReference>
<proteinExistence type="predicted"/>
<feature type="signal peptide" evidence="8">
    <location>
        <begin position="1"/>
        <end position="20"/>
    </location>
</feature>
<dbReference type="SUPFAM" id="SSF47384">
    <property type="entry name" value="Homodimeric domain of signal transducing histidine kinase"/>
    <property type="match status" value="1"/>
</dbReference>
<dbReference type="Gene3D" id="3.30.565.10">
    <property type="entry name" value="Histidine kinase-like ATPase, C-terminal domain"/>
    <property type="match status" value="1"/>
</dbReference>
<dbReference type="AlphaFoldDB" id="A0A4Q5LK96"/>
<protein>
    <recommendedName>
        <fullName evidence="2">histidine kinase</fullName>
        <ecNumber evidence="2">2.7.13.3</ecNumber>
    </recommendedName>
</protein>
<dbReference type="GO" id="GO:0009927">
    <property type="term" value="F:histidine phosphotransfer kinase activity"/>
    <property type="evidence" value="ECO:0007669"/>
    <property type="project" value="TreeGrafter"/>
</dbReference>
<dbReference type="SUPFAM" id="SSF48452">
    <property type="entry name" value="TPR-like"/>
    <property type="match status" value="3"/>
</dbReference>
<evidence type="ECO:0000256" key="2">
    <source>
        <dbReference type="ARBA" id="ARBA00012438"/>
    </source>
</evidence>
<keyword evidence="8" id="KW-0732">Signal</keyword>
<dbReference type="GO" id="GO:0000155">
    <property type="term" value="F:phosphorelay sensor kinase activity"/>
    <property type="evidence" value="ECO:0007669"/>
    <property type="project" value="InterPro"/>
</dbReference>
<evidence type="ECO:0000256" key="3">
    <source>
        <dbReference type="ARBA" id="ARBA00022553"/>
    </source>
</evidence>
<keyword evidence="4" id="KW-0808">Transferase</keyword>
<dbReference type="Proteomes" id="UP000293331">
    <property type="component" value="Unassembled WGS sequence"/>
</dbReference>
<evidence type="ECO:0000256" key="8">
    <source>
        <dbReference type="SAM" id="SignalP"/>
    </source>
</evidence>
<feature type="repeat" description="TPR" evidence="6">
    <location>
        <begin position="248"/>
        <end position="281"/>
    </location>
</feature>
<dbReference type="OrthoDB" id="9810447at2"/>
<dbReference type="Pfam" id="PF02518">
    <property type="entry name" value="HATPase_c"/>
    <property type="match status" value="1"/>
</dbReference>
<dbReference type="InterPro" id="IPR036097">
    <property type="entry name" value="HisK_dim/P_sf"/>
</dbReference>
<dbReference type="CDD" id="cd00082">
    <property type="entry name" value="HisKA"/>
    <property type="match status" value="1"/>
</dbReference>
<evidence type="ECO:0000256" key="7">
    <source>
        <dbReference type="SAM" id="Phobius"/>
    </source>
</evidence>
<accession>A0A4Q5LK96</accession>
<dbReference type="InterPro" id="IPR005467">
    <property type="entry name" value="His_kinase_dom"/>
</dbReference>
<dbReference type="InterPro" id="IPR003594">
    <property type="entry name" value="HATPase_dom"/>
</dbReference>
<dbReference type="SUPFAM" id="SSF55874">
    <property type="entry name" value="ATPase domain of HSP90 chaperone/DNA topoisomerase II/histidine kinase"/>
    <property type="match status" value="1"/>
</dbReference>
<name>A0A4Q5LK96_9SPHI</name>
<reference evidence="10 11" key="1">
    <citation type="submission" date="2019-02" db="EMBL/GenBank/DDBJ databases">
        <title>Bacterial novel species Mucilaginibacter sp. 17JY9-4 isolated from soil.</title>
        <authorList>
            <person name="Jung H.-Y."/>
        </authorList>
    </citation>
    <scope>NUCLEOTIDE SEQUENCE [LARGE SCALE GENOMIC DNA]</scope>
    <source>
        <strain evidence="10 11">17JY9-4</strain>
    </source>
</reference>
<keyword evidence="7" id="KW-0812">Transmembrane</keyword>
<keyword evidence="11" id="KW-1185">Reference proteome</keyword>
<keyword evidence="3" id="KW-0597">Phosphoprotein</keyword>
<evidence type="ECO:0000256" key="5">
    <source>
        <dbReference type="ARBA" id="ARBA00022777"/>
    </source>
</evidence>
<organism evidence="10 11">
    <name type="scientific">Mucilaginibacter terrigena</name>
    <dbReference type="NCBI Taxonomy" id="2492395"/>
    <lineage>
        <taxon>Bacteria</taxon>
        <taxon>Pseudomonadati</taxon>
        <taxon>Bacteroidota</taxon>
        <taxon>Sphingobacteriia</taxon>
        <taxon>Sphingobacteriales</taxon>
        <taxon>Sphingobacteriaceae</taxon>
        <taxon>Mucilaginibacter</taxon>
    </lineage>
</organism>
<dbReference type="InterPro" id="IPR004358">
    <property type="entry name" value="Sig_transdc_His_kin-like_C"/>
</dbReference>
<dbReference type="EC" id="2.7.13.3" evidence="2"/>
<dbReference type="SMART" id="SM00028">
    <property type="entry name" value="TPR"/>
    <property type="match status" value="7"/>
</dbReference>
<dbReference type="Gene3D" id="1.25.40.10">
    <property type="entry name" value="Tetratricopeptide repeat domain"/>
    <property type="match status" value="2"/>
</dbReference>
<comment type="catalytic activity">
    <reaction evidence="1">
        <text>ATP + protein L-histidine = ADP + protein N-phospho-L-histidine.</text>
        <dbReference type="EC" id="2.7.13.3"/>
    </reaction>
</comment>
<evidence type="ECO:0000313" key="10">
    <source>
        <dbReference type="EMBL" id="RYU90006.1"/>
    </source>
</evidence>
<sequence>MKRIYPFIIFIYLACVTAFAAAAPKGIDSLKNRVFAANGHIKANDTITVNNLNKLADNCYESAPDSTIYYSDLAIGIAKKINYQKGIAAAYVNIALVNSFKGDYTTANTNYKIALHLYKQINNQFGISEAYMGLGRVQDFLGNYDTAIHFFEQALAIRIKLRKEIDIADCYGLMGITYDNKGKFSKALDYYFKALIIQARLNEQLAAADNYCNIGVVMQHLELYSKALDYFDKANKIWLKLNDKQGISTCYQNIGEVMMSQKNYPKAIGYFKRASAIYHDLGDEEGISLIYYDLGLYHYYTSKPDSALYYLNMSLQSASKNKIQYNKAYAYVGLALIYSLEKKYDEAYKYALLAQHTANNLQSLNTRAEATLQLSKALAGLKQFEEAYAQNQLYLTLKDSLKNDESLQKLLSYNMAIEFENNQRKTSQKEEALVQKIAEQRRTNIIAAIIIVVITTMLIVYYNAKRKQLKANALLAEKNKEVLIQTEKLNELNILKDRLIGILAHDLRAPLSTLRGMFSLMADKDITHTEFIDMVPGVFGKLEHTSDFLDTLLFWINSQVDNIEDTTKSFCLCDLVKAELANLEDQFKLKNITPVNKVGPGHMAFADPNSIRIVIHNFLTNAIKFSYVDSTIEISARMENEKVYFMVTDQGIGMSAEQLNRLFISKVTSHIGTMNESGTGMGLIFCKDLIEKYNGEIWAKSILHEGTELGFALAAGEAADTTPNSDQLQ</sequence>
<dbReference type="InterPro" id="IPR019734">
    <property type="entry name" value="TPR_rpt"/>
</dbReference>
<feature type="repeat" description="TPR" evidence="6">
    <location>
        <begin position="168"/>
        <end position="201"/>
    </location>
</feature>
<keyword evidence="5" id="KW-0418">Kinase</keyword>
<dbReference type="PANTHER" id="PTHR43047:SF72">
    <property type="entry name" value="OSMOSENSING HISTIDINE PROTEIN KINASE SLN1"/>
    <property type="match status" value="1"/>
</dbReference>
<feature type="chain" id="PRO_5020744548" description="histidine kinase" evidence="8">
    <location>
        <begin position="21"/>
        <end position="729"/>
    </location>
</feature>
<keyword evidence="7" id="KW-1133">Transmembrane helix</keyword>
<feature type="domain" description="Histidine kinase" evidence="9">
    <location>
        <begin position="502"/>
        <end position="717"/>
    </location>
</feature>
<evidence type="ECO:0000256" key="6">
    <source>
        <dbReference type="PROSITE-ProRule" id="PRU00339"/>
    </source>
</evidence>
<dbReference type="InterPro" id="IPR036890">
    <property type="entry name" value="HATPase_C_sf"/>
</dbReference>
<dbReference type="PRINTS" id="PR00344">
    <property type="entry name" value="BCTRLSENSOR"/>
</dbReference>
<evidence type="ECO:0000256" key="4">
    <source>
        <dbReference type="ARBA" id="ARBA00022679"/>
    </source>
</evidence>
<dbReference type="RefSeq" id="WP_129876664.1">
    <property type="nucleotide sequence ID" value="NZ_SEWG01000004.1"/>
</dbReference>
<dbReference type="PROSITE" id="PS50109">
    <property type="entry name" value="HIS_KIN"/>
    <property type="match status" value="1"/>
</dbReference>
<gene>
    <name evidence="10" type="ORF">EWM62_10705</name>
</gene>